<evidence type="ECO:0000313" key="1">
    <source>
        <dbReference type="EMBL" id="SVB75685.1"/>
    </source>
</evidence>
<accession>A0A382GLN8</accession>
<protein>
    <recommendedName>
        <fullName evidence="2">EamA domain-containing protein</fullName>
    </recommendedName>
</protein>
<proteinExistence type="predicted"/>
<name>A0A382GLN8_9ZZZZ</name>
<feature type="non-terminal residue" evidence="1">
    <location>
        <position position="95"/>
    </location>
</feature>
<organism evidence="1">
    <name type="scientific">marine metagenome</name>
    <dbReference type="NCBI Taxonomy" id="408172"/>
    <lineage>
        <taxon>unclassified sequences</taxon>
        <taxon>metagenomes</taxon>
        <taxon>ecological metagenomes</taxon>
    </lineage>
</organism>
<evidence type="ECO:0008006" key="2">
    <source>
        <dbReference type="Google" id="ProtNLM"/>
    </source>
</evidence>
<reference evidence="1" key="1">
    <citation type="submission" date="2018-05" db="EMBL/GenBank/DDBJ databases">
        <authorList>
            <person name="Lanie J.A."/>
            <person name="Ng W.-L."/>
            <person name="Kazmierczak K.M."/>
            <person name="Andrzejewski T.M."/>
            <person name="Davidsen T.M."/>
            <person name="Wayne K.J."/>
            <person name="Tettelin H."/>
            <person name="Glass J.I."/>
            <person name="Rusch D."/>
            <person name="Podicherti R."/>
            <person name="Tsui H.-C.T."/>
            <person name="Winkler M.E."/>
        </authorList>
    </citation>
    <scope>NUCLEOTIDE SEQUENCE</scope>
</reference>
<sequence length="95" mass="10393">MPYLALLVGMFAISTSAILIRHSVSEPLVIGTYRQAFATFIFLPFLISDKAQEIRSQSYTTIMEMSLTGILLGAHFSFFITSVKETSVAASVLLA</sequence>
<dbReference type="EMBL" id="UINC01056078">
    <property type="protein sequence ID" value="SVB75685.1"/>
    <property type="molecule type" value="Genomic_DNA"/>
</dbReference>
<dbReference type="AlphaFoldDB" id="A0A382GLN8"/>
<gene>
    <name evidence="1" type="ORF">METZ01_LOCUS228539</name>
</gene>